<reference evidence="1 2" key="1">
    <citation type="journal article" date="2011" name="PLoS Pathog.">
        <title>Endophytic Life Strategies Decoded by Genome and Transcriptome Analyses of the Mutualistic Root Symbiont Piriformospora indica.</title>
        <authorList>
            <person name="Zuccaro A."/>
            <person name="Lahrmann U."/>
            <person name="Guldener U."/>
            <person name="Langen G."/>
            <person name="Pfiffi S."/>
            <person name="Biedenkopf D."/>
            <person name="Wong P."/>
            <person name="Samans B."/>
            <person name="Grimm C."/>
            <person name="Basiewicz M."/>
            <person name="Murat C."/>
            <person name="Martin F."/>
            <person name="Kogel K.H."/>
        </authorList>
    </citation>
    <scope>NUCLEOTIDE SEQUENCE [LARGE SCALE GENOMIC DNA]</scope>
    <source>
        <strain evidence="1 2">DSM 11827</strain>
    </source>
</reference>
<name>G4TZL5_SERID</name>
<dbReference type="EMBL" id="CAFZ01000976">
    <property type="protein sequence ID" value="CCA76758.1"/>
    <property type="molecule type" value="Genomic_DNA"/>
</dbReference>
<sequence length="52" mass="5709">MVGVRYALPTAFPPRPGSLSVALWKATTCIWLMLAHVPPRACDRNGNALQYP</sequence>
<keyword evidence="2" id="KW-1185">Reference proteome</keyword>
<dbReference type="InParanoid" id="G4TZL5"/>
<organism evidence="1 2">
    <name type="scientific">Serendipita indica (strain DSM 11827)</name>
    <name type="common">Root endophyte fungus</name>
    <name type="synonym">Piriformospora indica</name>
    <dbReference type="NCBI Taxonomy" id="1109443"/>
    <lineage>
        <taxon>Eukaryota</taxon>
        <taxon>Fungi</taxon>
        <taxon>Dikarya</taxon>
        <taxon>Basidiomycota</taxon>
        <taxon>Agaricomycotina</taxon>
        <taxon>Agaricomycetes</taxon>
        <taxon>Sebacinales</taxon>
        <taxon>Serendipitaceae</taxon>
        <taxon>Serendipita</taxon>
    </lineage>
</organism>
<proteinExistence type="predicted"/>
<accession>G4TZL5</accession>
<protein>
    <submittedName>
        <fullName evidence="1">Uncharacterized protein</fullName>
    </submittedName>
</protein>
<dbReference type="AlphaFoldDB" id="G4TZL5"/>
<gene>
    <name evidence="1" type="ORF">PIIN_10746</name>
</gene>
<dbReference type="Proteomes" id="UP000007148">
    <property type="component" value="Unassembled WGS sequence"/>
</dbReference>
<dbReference type="HOGENOM" id="CLU_3088085_0_0_1"/>
<evidence type="ECO:0000313" key="2">
    <source>
        <dbReference type="Proteomes" id="UP000007148"/>
    </source>
</evidence>
<evidence type="ECO:0000313" key="1">
    <source>
        <dbReference type="EMBL" id="CCA76758.1"/>
    </source>
</evidence>
<comment type="caution">
    <text evidence="1">The sequence shown here is derived from an EMBL/GenBank/DDBJ whole genome shotgun (WGS) entry which is preliminary data.</text>
</comment>